<comment type="caution">
    <text evidence="1">The sequence shown here is derived from an EMBL/GenBank/DDBJ whole genome shotgun (WGS) entry which is preliminary data.</text>
</comment>
<proteinExistence type="predicted"/>
<dbReference type="EMBL" id="CM044705">
    <property type="protein sequence ID" value="KAI5662160.1"/>
    <property type="molecule type" value="Genomic_DNA"/>
</dbReference>
<protein>
    <submittedName>
        <fullName evidence="1">Uncharacterized protein</fullName>
    </submittedName>
</protein>
<keyword evidence="2" id="KW-1185">Reference proteome</keyword>
<evidence type="ECO:0000313" key="1">
    <source>
        <dbReference type="EMBL" id="KAI5662160.1"/>
    </source>
</evidence>
<dbReference type="Proteomes" id="UP001060085">
    <property type="component" value="Linkage Group LG05"/>
</dbReference>
<name>A0ACC0AP61_CATRO</name>
<evidence type="ECO:0000313" key="2">
    <source>
        <dbReference type="Proteomes" id="UP001060085"/>
    </source>
</evidence>
<sequence>MASSSSKILLSVLVLCFFSSSFMFMANARPINAKSSTLLSRLKLDDEQGSLNCWDSLFELQSCTGEVVLFFLNGETYLGPSCCQAIRTIQNQCWPSMLGSIGIDNEEGDILMGYCDAAAASESGNTTNPQPPSPPQVVVTDDSVNSTIASHVLTTTP</sequence>
<reference evidence="2" key="1">
    <citation type="journal article" date="2023" name="Nat. Plants">
        <title>Single-cell RNA sequencing provides a high-resolution roadmap for understanding the multicellular compartmentation of specialized metabolism.</title>
        <authorList>
            <person name="Sun S."/>
            <person name="Shen X."/>
            <person name="Li Y."/>
            <person name="Li Y."/>
            <person name="Wang S."/>
            <person name="Li R."/>
            <person name="Zhang H."/>
            <person name="Shen G."/>
            <person name="Guo B."/>
            <person name="Wei J."/>
            <person name="Xu J."/>
            <person name="St-Pierre B."/>
            <person name="Chen S."/>
            <person name="Sun C."/>
        </authorList>
    </citation>
    <scope>NUCLEOTIDE SEQUENCE [LARGE SCALE GENOMIC DNA]</scope>
</reference>
<accession>A0ACC0AP61</accession>
<organism evidence="1 2">
    <name type="scientific">Catharanthus roseus</name>
    <name type="common">Madagascar periwinkle</name>
    <name type="synonym">Vinca rosea</name>
    <dbReference type="NCBI Taxonomy" id="4058"/>
    <lineage>
        <taxon>Eukaryota</taxon>
        <taxon>Viridiplantae</taxon>
        <taxon>Streptophyta</taxon>
        <taxon>Embryophyta</taxon>
        <taxon>Tracheophyta</taxon>
        <taxon>Spermatophyta</taxon>
        <taxon>Magnoliopsida</taxon>
        <taxon>eudicotyledons</taxon>
        <taxon>Gunneridae</taxon>
        <taxon>Pentapetalae</taxon>
        <taxon>asterids</taxon>
        <taxon>lamiids</taxon>
        <taxon>Gentianales</taxon>
        <taxon>Apocynaceae</taxon>
        <taxon>Rauvolfioideae</taxon>
        <taxon>Vinceae</taxon>
        <taxon>Catharanthinae</taxon>
        <taxon>Catharanthus</taxon>
    </lineage>
</organism>
<gene>
    <name evidence="1" type="ORF">M9H77_21483</name>
</gene>